<sequence>MENLPENLDIDPIEVWGGGADQSSERTRIEQCIELLNHPSCREEALALLNKERRCKDMPLLLWNAKNLSYVLLQEISRAYTMLSPPTLNMKDATRVCNALALLQSMASHPDTRMNVVRAKMPIYIYPFMNTTEKGVKHFDYLRLTSLGVIGALVKVEDTNSPEIIHFLLESEMFPLCLRCVEVGTELAKTVALFVISKILSTDQGKQYCGTFPERFFAVSRVLGNTIDEFPGKPSSHLLKHILTCFMRLSEVSRPREALTKCYPAKLRDPTYLNFACDDAAVRSLADRVLQNLSEQSAAGSSTSASY</sequence>
<dbReference type="PANTHER" id="PTHR12262">
    <property type="entry name" value="CCR4-NOT TRANSCRIPTION COMPLEX SUBUNIT 9"/>
    <property type="match status" value="1"/>
</dbReference>
<reference evidence="2" key="1">
    <citation type="journal article" date="2023" name="bioRxiv">
        <title>Improved chromosome-level genome assembly for marigold (Tagetes erecta).</title>
        <authorList>
            <person name="Jiang F."/>
            <person name="Yuan L."/>
            <person name="Wang S."/>
            <person name="Wang H."/>
            <person name="Xu D."/>
            <person name="Wang A."/>
            <person name="Fan W."/>
        </authorList>
    </citation>
    <scope>NUCLEOTIDE SEQUENCE</scope>
    <source>
        <strain evidence="2">WSJ</strain>
        <tissue evidence="2">Leaf</tissue>
    </source>
</reference>
<organism evidence="2 3">
    <name type="scientific">Tagetes erecta</name>
    <name type="common">African marigold</name>
    <dbReference type="NCBI Taxonomy" id="13708"/>
    <lineage>
        <taxon>Eukaryota</taxon>
        <taxon>Viridiplantae</taxon>
        <taxon>Streptophyta</taxon>
        <taxon>Embryophyta</taxon>
        <taxon>Tracheophyta</taxon>
        <taxon>Spermatophyta</taxon>
        <taxon>Magnoliopsida</taxon>
        <taxon>eudicotyledons</taxon>
        <taxon>Gunneridae</taxon>
        <taxon>Pentapetalae</taxon>
        <taxon>asterids</taxon>
        <taxon>campanulids</taxon>
        <taxon>Asterales</taxon>
        <taxon>Asteraceae</taxon>
        <taxon>Asteroideae</taxon>
        <taxon>Heliantheae alliance</taxon>
        <taxon>Tageteae</taxon>
        <taxon>Tagetes</taxon>
    </lineage>
</organism>
<dbReference type="AlphaFoldDB" id="A0AAD8K894"/>
<dbReference type="InterPro" id="IPR007216">
    <property type="entry name" value="CNOT9"/>
</dbReference>
<protein>
    <recommendedName>
        <fullName evidence="4">Cell differentiation protein rcd1</fullName>
    </recommendedName>
</protein>
<evidence type="ECO:0000313" key="3">
    <source>
        <dbReference type="Proteomes" id="UP001229421"/>
    </source>
</evidence>
<dbReference type="InterPro" id="IPR016024">
    <property type="entry name" value="ARM-type_fold"/>
</dbReference>
<dbReference type="SUPFAM" id="SSF48371">
    <property type="entry name" value="ARM repeat"/>
    <property type="match status" value="1"/>
</dbReference>
<evidence type="ECO:0000256" key="1">
    <source>
        <dbReference type="ARBA" id="ARBA00006385"/>
    </source>
</evidence>
<dbReference type="Proteomes" id="UP001229421">
    <property type="component" value="Unassembled WGS sequence"/>
</dbReference>
<comment type="similarity">
    <text evidence="1">Belongs to the CNOT9 family.</text>
</comment>
<comment type="caution">
    <text evidence="2">The sequence shown here is derived from an EMBL/GenBank/DDBJ whole genome shotgun (WGS) entry which is preliminary data.</text>
</comment>
<name>A0AAD8K894_TARER</name>
<keyword evidence="3" id="KW-1185">Reference proteome</keyword>
<dbReference type="Pfam" id="PF04078">
    <property type="entry name" value="Rcd1"/>
    <property type="match status" value="1"/>
</dbReference>
<gene>
    <name evidence="2" type="ORF">QVD17_27321</name>
</gene>
<accession>A0AAD8K894</accession>
<proteinExistence type="inferred from homology"/>
<dbReference type="InterPro" id="IPR011989">
    <property type="entry name" value="ARM-like"/>
</dbReference>
<dbReference type="Gene3D" id="1.25.10.10">
    <property type="entry name" value="Leucine-rich Repeat Variant"/>
    <property type="match status" value="1"/>
</dbReference>
<evidence type="ECO:0000313" key="2">
    <source>
        <dbReference type="EMBL" id="KAK1418179.1"/>
    </source>
</evidence>
<dbReference type="EMBL" id="JAUHHV010000007">
    <property type="protein sequence ID" value="KAK1418179.1"/>
    <property type="molecule type" value="Genomic_DNA"/>
</dbReference>
<dbReference type="GO" id="GO:0006402">
    <property type="term" value="P:mRNA catabolic process"/>
    <property type="evidence" value="ECO:0007669"/>
    <property type="project" value="InterPro"/>
</dbReference>
<evidence type="ECO:0008006" key="4">
    <source>
        <dbReference type="Google" id="ProtNLM"/>
    </source>
</evidence>
<dbReference type="GO" id="GO:0030014">
    <property type="term" value="C:CCR4-NOT complex"/>
    <property type="evidence" value="ECO:0007669"/>
    <property type="project" value="InterPro"/>
</dbReference>